<reference evidence="1 2" key="1">
    <citation type="journal article" date="2019" name="Commun. Biol.">
        <title>The bagworm genome reveals a unique fibroin gene that provides high tensile strength.</title>
        <authorList>
            <person name="Kono N."/>
            <person name="Nakamura H."/>
            <person name="Ohtoshi R."/>
            <person name="Tomita M."/>
            <person name="Numata K."/>
            <person name="Arakawa K."/>
        </authorList>
    </citation>
    <scope>NUCLEOTIDE SEQUENCE [LARGE SCALE GENOMIC DNA]</scope>
</reference>
<evidence type="ECO:0000313" key="1">
    <source>
        <dbReference type="EMBL" id="GBP84835.1"/>
    </source>
</evidence>
<organism evidence="1 2">
    <name type="scientific">Eumeta variegata</name>
    <name type="common">Bagworm moth</name>
    <name type="synonym">Eumeta japonica</name>
    <dbReference type="NCBI Taxonomy" id="151549"/>
    <lineage>
        <taxon>Eukaryota</taxon>
        <taxon>Metazoa</taxon>
        <taxon>Ecdysozoa</taxon>
        <taxon>Arthropoda</taxon>
        <taxon>Hexapoda</taxon>
        <taxon>Insecta</taxon>
        <taxon>Pterygota</taxon>
        <taxon>Neoptera</taxon>
        <taxon>Endopterygota</taxon>
        <taxon>Lepidoptera</taxon>
        <taxon>Glossata</taxon>
        <taxon>Ditrysia</taxon>
        <taxon>Tineoidea</taxon>
        <taxon>Psychidae</taxon>
        <taxon>Oiketicinae</taxon>
        <taxon>Eumeta</taxon>
    </lineage>
</organism>
<dbReference type="EMBL" id="BGZK01001701">
    <property type="protein sequence ID" value="GBP84835.1"/>
    <property type="molecule type" value="Genomic_DNA"/>
</dbReference>
<dbReference type="Proteomes" id="UP000299102">
    <property type="component" value="Unassembled WGS sequence"/>
</dbReference>
<gene>
    <name evidence="1" type="ORF">EVAR_69411_1</name>
</gene>
<sequence>MQIRHKVEFCIATLLPMRIARADITSLPEYHSSSKLELTTNTLIVSKPRCRPVPVHFQSVMTFPLIAPDPKKKTKCTIDKRAKRDGGAVEHGGAWLAARARPPMSRPGPSPAMRVTSRDYELGDSLYRRVIITPAHPLFL</sequence>
<comment type="caution">
    <text evidence="1">The sequence shown here is derived from an EMBL/GenBank/DDBJ whole genome shotgun (WGS) entry which is preliminary data.</text>
</comment>
<proteinExistence type="predicted"/>
<accession>A0A4C1ZE15</accession>
<keyword evidence="2" id="KW-1185">Reference proteome</keyword>
<name>A0A4C1ZE15_EUMVA</name>
<evidence type="ECO:0000313" key="2">
    <source>
        <dbReference type="Proteomes" id="UP000299102"/>
    </source>
</evidence>
<protein>
    <submittedName>
        <fullName evidence="1">Uncharacterized protein</fullName>
    </submittedName>
</protein>
<dbReference type="AlphaFoldDB" id="A0A4C1ZE15"/>